<reference evidence="1 2" key="3">
    <citation type="journal article" date="2015" name="Genome Announc.">
        <title>Draft Genome Sequence of the Archiascomycetous Yeast Saitoella complicata.</title>
        <authorList>
            <person name="Yamauchi K."/>
            <person name="Kondo S."/>
            <person name="Hamamoto M."/>
            <person name="Takahashi Y."/>
            <person name="Ogura Y."/>
            <person name="Hayashi T."/>
            <person name="Nishida H."/>
        </authorList>
    </citation>
    <scope>NUCLEOTIDE SEQUENCE [LARGE SCALE GENOMIC DNA]</scope>
    <source>
        <strain evidence="1 2">NRRL Y-17804</strain>
    </source>
</reference>
<dbReference type="AlphaFoldDB" id="A0A0E9NGV3"/>
<gene>
    <name evidence="1" type="ORF">G7K_3059-t1</name>
</gene>
<evidence type="ECO:0000313" key="2">
    <source>
        <dbReference type="Proteomes" id="UP000033140"/>
    </source>
</evidence>
<reference evidence="1 2" key="2">
    <citation type="journal article" date="2014" name="J. Gen. Appl. Microbiol.">
        <title>The early diverging ascomycetous budding yeast Saitoella complicata has three histone deacetylases belonging to the Clr6, Hos2, and Rpd3 lineages.</title>
        <authorList>
            <person name="Nishida H."/>
            <person name="Matsumoto T."/>
            <person name="Kondo S."/>
            <person name="Hamamoto M."/>
            <person name="Yoshikawa H."/>
        </authorList>
    </citation>
    <scope>NUCLEOTIDE SEQUENCE [LARGE SCALE GENOMIC DNA]</scope>
    <source>
        <strain evidence="1 2">NRRL Y-17804</strain>
    </source>
</reference>
<reference evidence="1 2" key="1">
    <citation type="journal article" date="2011" name="J. Gen. Appl. Microbiol.">
        <title>Draft genome sequencing of the enigmatic yeast Saitoella complicata.</title>
        <authorList>
            <person name="Nishida H."/>
            <person name="Hamamoto M."/>
            <person name="Sugiyama J."/>
        </authorList>
    </citation>
    <scope>NUCLEOTIDE SEQUENCE [LARGE SCALE GENOMIC DNA]</scope>
    <source>
        <strain evidence="1 2">NRRL Y-17804</strain>
    </source>
</reference>
<protein>
    <submittedName>
        <fullName evidence="1">Uncharacterized protein</fullName>
    </submittedName>
</protein>
<proteinExistence type="predicted"/>
<accession>A0A0E9NGV3</accession>
<comment type="caution">
    <text evidence="1">The sequence shown here is derived from an EMBL/GenBank/DDBJ whole genome shotgun (WGS) entry which is preliminary data.</text>
</comment>
<dbReference type="Proteomes" id="UP000033140">
    <property type="component" value="Unassembled WGS sequence"/>
</dbReference>
<keyword evidence="2" id="KW-1185">Reference proteome</keyword>
<evidence type="ECO:0000313" key="1">
    <source>
        <dbReference type="EMBL" id="GAO48896.1"/>
    </source>
</evidence>
<name>A0A0E9NGV3_SAICN</name>
<sequence length="155" mass="17118">MGMSADQPRMLSISFDCASTVLRSAAASIPLALLYESQYESQYGPQPFIDYTPHSAATVPNIVRNRFPLPNCISYLSIIHLCHKDGQVWWGVTWDGNPKVKGKARKLVARSPDLNGNCLVYIDCDNAWSVGMSNLAHPSADLAMNVNDEFERASK</sequence>
<dbReference type="EMBL" id="BACD03000018">
    <property type="protein sequence ID" value="GAO48896.1"/>
    <property type="molecule type" value="Genomic_DNA"/>
</dbReference>
<organism evidence="1 2">
    <name type="scientific">Saitoella complicata (strain BCRC 22490 / CBS 7301 / JCM 7358 / NBRC 10748 / NRRL Y-17804)</name>
    <dbReference type="NCBI Taxonomy" id="698492"/>
    <lineage>
        <taxon>Eukaryota</taxon>
        <taxon>Fungi</taxon>
        <taxon>Dikarya</taxon>
        <taxon>Ascomycota</taxon>
        <taxon>Taphrinomycotina</taxon>
        <taxon>Taphrinomycotina incertae sedis</taxon>
        <taxon>Saitoella</taxon>
    </lineage>
</organism>